<evidence type="ECO:0000313" key="8">
    <source>
        <dbReference type="EMBL" id="AOX04389.1"/>
    </source>
</evidence>
<evidence type="ECO:0000256" key="4">
    <source>
        <dbReference type="ARBA" id="ARBA00023157"/>
    </source>
</evidence>
<dbReference type="OrthoDB" id="117402at2"/>
<evidence type="ECO:0000256" key="1">
    <source>
        <dbReference type="ARBA" id="ARBA00005791"/>
    </source>
</evidence>
<gene>
    <name evidence="8" type="ORF">BJP34_18395</name>
</gene>
<dbReference type="InterPro" id="IPR012336">
    <property type="entry name" value="Thioredoxin-like_fold"/>
</dbReference>
<evidence type="ECO:0000256" key="6">
    <source>
        <dbReference type="SAM" id="SignalP"/>
    </source>
</evidence>
<feature type="signal peptide" evidence="6">
    <location>
        <begin position="1"/>
        <end position="27"/>
    </location>
</feature>
<dbReference type="RefSeq" id="WP_070396749.1">
    <property type="nucleotide sequence ID" value="NZ_CP017599.1"/>
</dbReference>
<dbReference type="STRING" id="1458985.BJP34_18395"/>
<dbReference type="InterPro" id="IPR036249">
    <property type="entry name" value="Thioredoxin-like_sf"/>
</dbReference>
<accession>A0A1D8U398</accession>
<dbReference type="PANTHER" id="PTHR13887">
    <property type="entry name" value="GLUTATHIONE S-TRANSFERASE KAPPA"/>
    <property type="match status" value="1"/>
</dbReference>
<evidence type="ECO:0000313" key="9">
    <source>
        <dbReference type="Proteomes" id="UP000177870"/>
    </source>
</evidence>
<dbReference type="Gene3D" id="3.40.30.10">
    <property type="entry name" value="Glutaredoxin"/>
    <property type="match status" value="1"/>
</dbReference>
<sequence length="248" mass="27876">MKHLSRISLTIVSLFLCLLTLSSCSNNFDNPDQLEAQVLTIIRNNPEAILQSLQAYQQEKQQELAQSRQAFLQQMSTEPASIIGNSPTTGVAENNIVLLEFSDFQCPFCAQANQSVKQFMDKHSDQVTLVYKHLPLSQIHPEAIPAAKAAWAAFQQGKFWEYEDALFEQQDNLDEDLYVAIAQNLNLDLEQFNRDRISVGAEAAIRDDLKLAQSLALKGTPFFMLNTEVLQVPLNLSEMESILAQVRS</sequence>
<comment type="similarity">
    <text evidence="1">Belongs to the thioredoxin family. DsbA subfamily.</text>
</comment>
<proteinExistence type="inferred from homology"/>
<keyword evidence="3" id="KW-0560">Oxidoreductase</keyword>
<keyword evidence="4" id="KW-1015">Disulfide bond</keyword>
<feature type="domain" description="Thioredoxin" evidence="7">
    <location>
        <begin position="19"/>
        <end position="248"/>
    </location>
</feature>
<protein>
    <submittedName>
        <fullName evidence="8">Disulfide bond formation protein DsbA</fullName>
    </submittedName>
</protein>
<evidence type="ECO:0000259" key="7">
    <source>
        <dbReference type="PROSITE" id="PS51352"/>
    </source>
</evidence>
<feature type="chain" id="PRO_5009438952" evidence="6">
    <location>
        <begin position="28"/>
        <end position="248"/>
    </location>
</feature>
<organism evidence="8 9">
    <name type="scientific">Moorena producens PAL-8-15-08-1</name>
    <dbReference type="NCBI Taxonomy" id="1458985"/>
    <lineage>
        <taxon>Bacteria</taxon>
        <taxon>Bacillati</taxon>
        <taxon>Cyanobacteriota</taxon>
        <taxon>Cyanophyceae</taxon>
        <taxon>Coleofasciculales</taxon>
        <taxon>Coleofasciculaceae</taxon>
        <taxon>Moorena</taxon>
    </lineage>
</organism>
<dbReference type="GO" id="GO:0016491">
    <property type="term" value="F:oxidoreductase activity"/>
    <property type="evidence" value="ECO:0007669"/>
    <property type="project" value="UniProtKB-KW"/>
</dbReference>
<evidence type="ECO:0000256" key="3">
    <source>
        <dbReference type="ARBA" id="ARBA00023002"/>
    </source>
</evidence>
<keyword evidence="2 6" id="KW-0732">Signal</keyword>
<dbReference type="KEGG" id="mpro:BJP34_18395"/>
<dbReference type="InterPro" id="IPR013766">
    <property type="entry name" value="Thioredoxin_domain"/>
</dbReference>
<evidence type="ECO:0000256" key="5">
    <source>
        <dbReference type="ARBA" id="ARBA00023284"/>
    </source>
</evidence>
<dbReference type="PANTHER" id="PTHR13887:SF14">
    <property type="entry name" value="DISULFIDE BOND FORMATION PROTEIN D"/>
    <property type="match status" value="1"/>
</dbReference>
<keyword evidence="5" id="KW-0676">Redox-active center</keyword>
<dbReference type="Pfam" id="PF13462">
    <property type="entry name" value="Thioredoxin_4"/>
    <property type="match status" value="1"/>
</dbReference>
<dbReference type="PROSITE" id="PS51352">
    <property type="entry name" value="THIOREDOXIN_2"/>
    <property type="match status" value="1"/>
</dbReference>
<dbReference type="EMBL" id="CP017599">
    <property type="protein sequence ID" value="AOX04389.1"/>
    <property type="molecule type" value="Genomic_DNA"/>
</dbReference>
<dbReference type="PROSITE" id="PS51257">
    <property type="entry name" value="PROKAR_LIPOPROTEIN"/>
    <property type="match status" value="1"/>
</dbReference>
<dbReference type="AlphaFoldDB" id="A0A1D8U398"/>
<evidence type="ECO:0000256" key="2">
    <source>
        <dbReference type="ARBA" id="ARBA00022729"/>
    </source>
</evidence>
<dbReference type="Proteomes" id="UP000177870">
    <property type="component" value="Chromosome"/>
</dbReference>
<name>A0A1D8U398_9CYAN</name>
<dbReference type="SUPFAM" id="SSF52833">
    <property type="entry name" value="Thioredoxin-like"/>
    <property type="match status" value="1"/>
</dbReference>
<reference evidence="9" key="1">
    <citation type="submission" date="2016-10" db="EMBL/GenBank/DDBJ databases">
        <title>Comparative genomics uncovers the prolific and rare metabolic potential of the cyanobacterial genus Moorea.</title>
        <authorList>
            <person name="Leao T."/>
            <person name="Castelao G."/>
            <person name="Korobeynikov A."/>
            <person name="Monroe E.A."/>
            <person name="Podell S."/>
            <person name="Glukhov E."/>
            <person name="Allen E."/>
            <person name="Gerwick W.H."/>
            <person name="Gerwick L."/>
        </authorList>
    </citation>
    <scope>NUCLEOTIDE SEQUENCE [LARGE SCALE GENOMIC DNA]</scope>
    <source>
        <strain evidence="9">PAL-8-15-08-1</strain>
    </source>
</reference>